<name>A0AC60PSK6_IXOPE</name>
<protein>
    <submittedName>
        <fullName evidence="1">Uncharacterized protein</fullName>
    </submittedName>
</protein>
<dbReference type="Proteomes" id="UP000805193">
    <property type="component" value="Unassembled WGS sequence"/>
</dbReference>
<evidence type="ECO:0000313" key="1">
    <source>
        <dbReference type="EMBL" id="KAG0423636.1"/>
    </source>
</evidence>
<sequence length="1061" mass="117718">MSQRPMAPVQVTTLPDLNASLPNFSSDGGISARHWIEELERTQLPAFWDPSTLLAVALRKLRGPAADWKVVTDPKLKLISKCPVVLTDVQRIEYAIQGVQDGHLATSIAAQRPPTVATYMGIVTEYDRTLSHSILRPSRAENSNAKPPVAKPYPASTQSSLAASISDRADHMPATPSRISSLPPDEQDARYLTITSRHGAPAYRPGQDLSNAVCYNCRQNCHLSAKCTEARTSRNQQPANSKANTPSMSCLQDPNSLEGSLIQCEVIQADIPAIGKIDAFPDSGFKLTILSHDVVKSSSLLPWTKPPIAVVGSGTVVPSGTLRTRISVGPISGVVEVVVLARNPLPLILGEDWFEAAHAELVVRPPNPTEIRHPSTGAALLCQEKVLPRMSNAVLLCTTNLPSATPTVPVTGGLHLEPLPDANQPPSYRTPDNCLPLLQPKRETAQTKAKPTGMTIHRSQDVPESDLVETKAKKPLRITTAMKQQTLAKNYILSPADSENDGKFRSVSVQTRTSDSPSEKQLLSPGTETEGSRSDDKNEDSTGKCGVPHVRAAHPSKFPQYKSEPKLRRTRRRPGALIWTLGEKVGEKSGASDWQAPRSSADLANHGRQISCRLFRQVSRLGPQIETRSSRRIQGLHPEHGLLPPRTKQPTRPTMNDQQSQTPASSSIIYLPVTPRTPTTFNGEAHEDIEDWLQHYERVARHNEWTAEQRLQNQYFSLEGTSRHWFENHEASFTTWDGRSLTTTVASEQRTFSKQGCRAPTKAVTSFVEDVMRLCARVYPEAAEEKKLRVLMRGVKAETFGGLVRNPPTTVDGFVAEATNIERALSARASHYHRLAGMPAPPTVASCRLDQDTAGVDGLRQIVRDIVREELRKMLPAADRPSSISLAEVVREEVHRAFQPEVPINTTTPEEPTLSYAAMARRPPQANRQATAPPRRDPPMPQYPRRQEEQVQDVRPEQPSPKKTDVWRTANRRPLCYHCGEADHIYRSCPYRRLGLRGFHPNDPHPRYGERPRDIEEYLRRSPSSVPSLRRESRSPSPRRSASPAPRPRRESLSPLRRREN</sequence>
<proteinExistence type="predicted"/>
<keyword evidence="2" id="KW-1185">Reference proteome</keyword>
<evidence type="ECO:0000313" key="2">
    <source>
        <dbReference type="Proteomes" id="UP000805193"/>
    </source>
</evidence>
<comment type="caution">
    <text evidence="1">The sequence shown here is derived from an EMBL/GenBank/DDBJ whole genome shotgun (WGS) entry which is preliminary data.</text>
</comment>
<accession>A0AC60PSK6</accession>
<gene>
    <name evidence="1" type="ORF">HPB47_000596</name>
</gene>
<dbReference type="EMBL" id="JABSTQ010010073">
    <property type="protein sequence ID" value="KAG0423636.1"/>
    <property type="molecule type" value="Genomic_DNA"/>
</dbReference>
<reference evidence="1 2" key="1">
    <citation type="journal article" date="2020" name="Cell">
        <title>Large-Scale Comparative Analyses of Tick Genomes Elucidate Their Genetic Diversity and Vector Capacities.</title>
        <authorList>
            <consortium name="Tick Genome and Microbiome Consortium (TIGMIC)"/>
            <person name="Jia N."/>
            <person name="Wang J."/>
            <person name="Shi W."/>
            <person name="Du L."/>
            <person name="Sun Y."/>
            <person name="Zhan W."/>
            <person name="Jiang J.F."/>
            <person name="Wang Q."/>
            <person name="Zhang B."/>
            <person name="Ji P."/>
            <person name="Bell-Sakyi L."/>
            <person name="Cui X.M."/>
            <person name="Yuan T.T."/>
            <person name="Jiang B.G."/>
            <person name="Yang W.F."/>
            <person name="Lam T.T."/>
            <person name="Chang Q.C."/>
            <person name="Ding S.J."/>
            <person name="Wang X.J."/>
            <person name="Zhu J.G."/>
            <person name="Ruan X.D."/>
            <person name="Zhao L."/>
            <person name="Wei J.T."/>
            <person name="Ye R.Z."/>
            <person name="Que T.C."/>
            <person name="Du C.H."/>
            <person name="Zhou Y.H."/>
            <person name="Cheng J.X."/>
            <person name="Dai P.F."/>
            <person name="Guo W.B."/>
            <person name="Han X.H."/>
            <person name="Huang E.J."/>
            <person name="Li L.F."/>
            <person name="Wei W."/>
            <person name="Gao Y.C."/>
            <person name="Liu J.Z."/>
            <person name="Shao H.Z."/>
            <person name="Wang X."/>
            <person name="Wang C.C."/>
            <person name="Yang T.C."/>
            <person name="Huo Q.B."/>
            <person name="Li W."/>
            <person name="Chen H.Y."/>
            <person name="Chen S.E."/>
            <person name="Zhou L.G."/>
            <person name="Ni X.B."/>
            <person name="Tian J.H."/>
            <person name="Sheng Y."/>
            <person name="Liu T."/>
            <person name="Pan Y.S."/>
            <person name="Xia L.Y."/>
            <person name="Li J."/>
            <person name="Zhao F."/>
            <person name="Cao W.C."/>
        </authorList>
    </citation>
    <scope>NUCLEOTIDE SEQUENCE [LARGE SCALE GENOMIC DNA]</scope>
    <source>
        <strain evidence="1">Iper-2018</strain>
    </source>
</reference>
<organism evidence="1 2">
    <name type="scientific">Ixodes persulcatus</name>
    <name type="common">Taiga tick</name>
    <dbReference type="NCBI Taxonomy" id="34615"/>
    <lineage>
        <taxon>Eukaryota</taxon>
        <taxon>Metazoa</taxon>
        <taxon>Ecdysozoa</taxon>
        <taxon>Arthropoda</taxon>
        <taxon>Chelicerata</taxon>
        <taxon>Arachnida</taxon>
        <taxon>Acari</taxon>
        <taxon>Parasitiformes</taxon>
        <taxon>Ixodida</taxon>
        <taxon>Ixodoidea</taxon>
        <taxon>Ixodidae</taxon>
        <taxon>Ixodinae</taxon>
        <taxon>Ixodes</taxon>
    </lineage>
</organism>